<keyword evidence="3" id="KW-0808">Transferase</keyword>
<dbReference type="InterPro" id="IPR001296">
    <property type="entry name" value="Glyco_trans_1"/>
</dbReference>
<dbReference type="InterPro" id="IPR050194">
    <property type="entry name" value="Glycosyltransferase_grp1"/>
</dbReference>
<proteinExistence type="predicted"/>
<dbReference type="Gene3D" id="3.40.50.2000">
    <property type="entry name" value="Glycogen Phosphorylase B"/>
    <property type="match status" value="2"/>
</dbReference>
<feature type="domain" description="Glycosyl transferase family 1" evidence="1">
    <location>
        <begin position="188"/>
        <end position="337"/>
    </location>
</feature>
<reference evidence="3 4" key="1">
    <citation type="submission" date="2019-03" db="EMBL/GenBank/DDBJ databases">
        <title>Genomic Encyclopedia of Type Strains, Phase IV (KMG-IV): sequencing the most valuable type-strain genomes for metagenomic binning, comparative biology and taxonomic classification.</title>
        <authorList>
            <person name="Goeker M."/>
        </authorList>
    </citation>
    <scope>NUCLEOTIDE SEQUENCE [LARGE SCALE GENOMIC DNA]</scope>
    <source>
        <strain evidence="3 4">DSM 100451</strain>
    </source>
</reference>
<dbReference type="Proteomes" id="UP000295184">
    <property type="component" value="Unassembled WGS sequence"/>
</dbReference>
<evidence type="ECO:0000259" key="2">
    <source>
        <dbReference type="Pfam" id="PF13439"/>
    </source>
</evidence>
<accession>A0A4R1R702</accession>
<feature type="domain" description="Glycosyltransferase subfamily 4-like N-terminal" evidence="2">
    <location>
        <begin position="13"/>
        <end position="175"/>
    </location>
</feature>
<dbReference type="STRING" id="1650663.GCA_001486665_02955"/>
<dbReference type="GO" id="GO:0016757">
    <property type="term" value="F:glycosyltransferase activity"/>
    <property type="evidence" value="ECO:0007669"/>
    <property type="project" value="InterPro"/>
</dbReference>
<dbReference type="PANTHER" id="PTHR45947:SF3">
    <property type="entry name" value="SULFOQUINOVOSYL TRANSFERASE SQD2"/>
    <property type="match status" value="1"/>
</dbReference>
<dbReference type="OrthoDB" id="9802525at2"/>
<organism evidence="3 4">
    <name type="scientific">Allofournierella massiliensis</name>
    <dbReference type="NCBI Taxonomy" id="1650663"/>
    <lineage>
        <taxon>Bacteria</taxon>
        <taxon>Bacillati</taxon>
        <taxon>Bacillota</taxon>
        <taxon>Clostridia</taxon>
        <taxon>Eubacteriales</taxon>
        <taxon>Oscillospiraceae</taxon>
        <taxon>Allofournierella</taxon>
    </lineage>
</organism>
<dbReference type="AlphaFoldDB" id="A0A4R1R702"/>
<dbReference type="PANTHER" id="PTHR45947">
    <property type="entry name" value="SULFOQUINOVOSYL TRANSFERASE SQD2"/>
    <property type="match status" value="1"/>
</dbReference>
<evidence type="ECO:0000259" key="1">
    <source>
        <dbReference type="Pfam" id="PF00534"/>
    </source>
</evidence>
<protein>
    <submittedName>
        <fullName evidence="3">Glycosyltransferase involved in cell wall biosynthesis</fullName>
    </submittedName>
</protein>
<dbReference type="Pfam" id="PF13439">
    <property type="entry name" value="Glyco_transf_4"/>
    <property type="match status" value="1"/>
</dbReference>
<evidence type="ECO:0000313" key="4">
    <source>
        <dbReference type="Proteomes" id="UP000295184"/>
    </source>
</evidence>
<dbReference type="InterPro" id="IPR028098">
    <property type="entry name" value="Glyco_trans_4-like_N"/>
</dbReference>
<dbReference type="SUPFAM" id="SSF53756">
    <property type="entry name" value="UDP-Glycosyltransferase/glycogen phosphorylase"/>
    <property type="match status" value="1"/>
</dbReference>
<evidence type="ECO:0000313" key="3">
    <source>
        <dbReference type="EMBL" id="TCL61381.1"/>
    </source>
</evidence>
<dbReference type="Pfam" id="PF00534">
    <property type="entry name" value="Glycos_transf_1"/>
    <property type="match status" value="1"/>
</dbReference>
<comment type="caution">
    <text evidence="3">The sequence shown here is derived from an EMBL/GenBank/DDBJ whole genome shotgun (WGS) entry which is preliminary data.</text>
</comment>
<gene>
    <name evidence="3" type="ORF">EDD77_102120</name>
</gene>
<sequence>MIRVLHVVRSMNIGGLENIVKSILLSADRESVICDCLICDEKESDYEEELRTAGINVFKLSAPNKTKIKFYIDLYKFFRNQRQNYDIVHIHMAFTNGLIALAAKRSGVKYIISHSHGVMLPTKNAFIRKPYEVVMRKFMSKYSDGLLACSKSAGDYLFGCEAFREKGKVFLNGIDFLKFAFDENKRDVVRKKLGVEDKLVIGTIGALVPAKNHMQLLRILNEFKQEDNVVGVIIGSGPLKKTLVSYANDHDLRDRLLLLGKRLDVSAYLQAMDVFIFPSISEGFGIALLEAQANGLPCVVSSNIQDEAKIAKNIYTVENDAPLNEWKRAIQKAYNDGRNYYAHDLRESGLDLYSNCKKLFSWYKEFLQ</sequence>
<dbReference type="EMBL" id="SLUM01000002">
    <property type="protein sequence ID" value="TCL61381.1"/>
    <property type="molecule type" value="Genomic_DNA"/>
</dbReference>
<name>A0A4R1R702_9FIRM</name>